<evidence type="ECO:0000256" key="3">
    <source>
        <dbReference type="ARBA" id="ARBA00022475"/>
    </source>
</evidence>
<name>A0A7R8YQF8_HERIL</name>
<feature type="domain" description="Ionotropic glutamate receptor C-terminal" evidence="10">
    <location>
        <begin position="256"/>
        <end position="483"/>
    </location>
</feature>
<reference evidence="11 12" key="1">
    <citation type="submission" date="2020-11" db="EMBL/GenBank/DDBJ databases">
        <authorList>
            <person name="Wallbank WR R."/>
            <person name="Pardo Diaz C."/>
            <person name="Kozak K."/>
            <person name="Martin S."/>
            <person name="Jiggins C."/>
            <person name="Moest M."/>
            <person name="Warren A I."/>
            <person name="Generalovic N T."/>
            <person name="Byers J.R.P. K."/>
            <person name="Montejo-Kovacevich G."/>
            <person name="Yen C E."/>
        </authorList>
    </citation>
    <scope>NUCLEOTIDE SEQUENCE [LARGE SCALE GENOMIC DNA]</scope>
</reference>
<keyword evidence="5 9" id="KW-1133">Transmembrane helix</keyword>
<dbReference type="EMBL" id="LR899010">
    <property type="protein sequence ID" value="CAD7080430.1"/>
    <property type="molecule type" value="Genomic_DNA"/>
</dbReference>
<accession>A0A7R8YQF8</accession>
<dbReference type="Gene3D" id="3.40.190.10">
    <property type="entry name" value="Periplasmic binding protein-like II"/>
    <property type="match status" value="1"/>
</dbReference>
<evidence type="ECO:0000256" key="9">
    <source>
        <dbReference type="SAM" id="Phobius"/>
    </source>
</evidence>
<evidence type="ECO:0000256" key="6">
    <source>
        <dbReference type="ARBA" id="ARBA00023136"/>
    </source>
</evidence>
<evidence type="ECO:0000256" key="7">
    <source>
        <dbReference type="ARBA" id="ARBA00023170"/>
    </source>
</evidence>
<sequence length="520" mass="60041">MTQGFMIAVFKKNLENEFSIAPHQHNMGVFLNLACPKSDHVLRRAETNNYFSEAYYWIIQGTSFESATERLNRVFIPPCSQVLVIYLNEGSFQLKYFYKAASDTPLRIDNKSHAFHGEIIPNRKDLEGIYLRSIIVIAFPDVFTTLDDQRMRHIDTMAKANFPISRNLREDLNFNFDMQQADNFGWRRPNGSFDGMVGKLQRNEVDFGNVAIFMRLDRIPIVDFAADTIRVRACIMFRQPPLSAVTNIFALPFTGEVWFAILLFLVTTIIALKVLVSYATTPVNMNFMDCVDFAWGAMCQQGFYVDVVSRSGRILVFTTFVTALFLFTSFSANIVALLQSPSETIKSLYELALSPLELGVQDTVYNKIYFKETTDPVTKFLFEKKISPKGDAVFMRPEIGIKRMRKQLFAYQVESQAAYQIISDTYSEPEKCGLKELEPFQLPPMSIPMRKDFPYKELFRQRLRWQREVGLIRREATRWFPPKPRCETEVEKSLLVTEELRECNVKMFYGISVICANNCV</sequence>
<feature type="transmembrane region" description="Helical" evidence="9">
    <location>
        <begin position="257"/>
        <end position="279"/>
    </location>
</feature>
<gene>
    <name evidence="11" type="ORF">HERILL_LOCUS3584</name>
</gene>
<evidence type="ECO:0000313" key="12">
    <source>
        <dbReference type="Proteomes" id="UP000594454"/>
    </source>
</evidence>
<keyword evidence="12" id="KW-1185">Reference proteome</keyword>
<evidence type="ECO:0000259" key="10">
    <source>
        <dbReference type="Pfam" id="PF00060"/>
    </source>
</evidence>
<keyword evidence="8" id="KW-0325">Glycoprotein</keyword>
<evidence type="ECO:0000256" key="5">
    <source>
        <dbReference type="ARBA" id="ARBA00022989"/>
    </source>
</evidence>
<feature type="transmembrane region" description="Helical" evidence="9">
    <location>
        <begin position="314"/>
        <end position="338"/>
    </location>
</feature>
<dbReference type="PANTHER" id="PTHR42643:SF33">
    <property type="entry name" value="GLUTAMATE RECEPTOR 2-LIKE PROTEIN"/>
    <property type="match status" value="1"/>
</dbReference>
<dbReference type="GO" id="GO:0015276">
    <property type="term" value="F:ligand-gated monoatomic ion channel activity"/>
    <property type="evidence" value="ECO:0007669"/>
    <property type="project" value="InterPro"/>
</dbReference>
<dbReference type="OrthoDB" id="6117597at2759"/>
<evidence type="ECO:0000256" key="1">
    <source>
        <dbReference type="ARBA" id="ARBA00004651"/>
    </source>
</evidence>
<dbReference type="PANTHER" id="PTHR42643">
    <property type="entry name" value="IONOTROPIC RECEPTOR 20A-RELATED"/>
    <property type="match status" value="1"/>
</dbReference>
<proteinExistence type="inferred from homology"/>
<comment type="similarity">
    <text evidence="2">Belongs to the glutamate-gated ion channel (TC 1.A.10.1) family.</text>
</comment>
<dbReference type="InterPro" id="IPR001320">
    <property type="entry name" value="Iontro_rcpt_C"/>
</dbReference>
<evidence type="ECO:0000256" key="8">
    <source>
        <dbReference type="ARBA" id="ARBA00023180"/>
    </source>
</evidence>
<dbReference type="Pfam" id="PF00060">
    <property type="entry name" value="Lig_chan"/>
    <property type="match status" value="1"/>
</dbReference>
<evidence type="ECO:0000313" key="11">
    <source>
        <dbReference type="EMBL" id="CAD7080430.1"/>
    </source>
</evidence>
<keyword evidence="4 9" id="KW-0812">Transmembrane</keyword>
<evidence type="ECO:0000256" key="2">
    <source>
        <dbReference type="ARBA" id="ARBA00008685"/>
    </source>
</evidence>
<dbReference type="InterPro" id="IPR052192">
    <property type="entry name" value="Insect_Ionotropic_Sensory_Rcpt"/>
</dbReference>
<evidence type="ECO:0000256" key="4">
    <source>
        <dbReference type="ARBA" id="ARBA00022692"/>
    </source>
</evidence>
<dbReference type="AlphaFoldDB" id="A0A7R8YQF8"/>
<keyword evidence="6 9" id="KW-0472">Membrane</keyword>
<dbReference type="SUPFAM" id="SSF53850">
    <property type="entry name" value="Periplasmic binding protein-like II"/>
    <property type="match status" value="1"/>
</dbReference>
<keyword evidence="7" id="KW-0675">Receptor</keyword>
<dbReference type="InParanoid" id="A0A7R8YQF8"/>
<keyword evidence="3" id="KW-1003">Cell membrane</keyword>
<dbReference type="GO" id="GO:0050907">
    <property type="term" value="P:detection of chemical stimulus involved in sensory perception"/>
    <property type="evidence" value="ECO:0007669"/>
    <property type="project" value="UniProtKB-ARBA"/>
</dbReference>
<dbReference type="FunCoup" id="A0A7R8YQF8">
    <property type="interactions" value="4"/>
</dbReference>
<dbReference type="GO" id="GO:0005886">
    <property type="term" value="C:plasma membrane"/>
    <property type="evidence" value="ECO:0007669"/>
    <property type="project" value="UniProtKB-SubCell"/>
</dbReference>
<organism evidence="11 12">
    <name type="scientific">Hermetia illucens</name>
    <name type="common">Black soldier fly</name>
    <dbReference type="NCBI Taxonomy" id="343691"/>
    <lineage>
        <taxon>Eukaryota</taxon>
        <taxon>Metazoa</taxon>
        <taxon>Ecdysozoa</taxon>
        <taxon>Arthropoda</taxon>
        <taxon>Hexapoda</taxon>
        <taxon>Insecta</taxon>
        <taxon>Pterygota</taxon>
        <taxon>Neoptera</taxon>
        <taxon>Endopterygota</taxon>
        <taxon>Diptera</taxon>
        <taxon>Brachycera</taxon>
        <taxon>Stratiomyomorpha</taxon>
        <taxon>Stratiomyidae</taxon>
        <taxon>Hermetiinae</taxon>
        <taxon>Hermetia</taxon>
    </lineage>
</organism>
<comment type="subcellular location">
    <subcellularLocation>
        <location evidence="1">Cell membrane</location>
        <topology evidence="1">Multi-pass membrane protein</topology>
    </subcellularLocation>
</comment>
<dbReference type="Proteomes" id="UP000594454">
    <property type="component" value="Chromosome 2"/>
</dbReference>
<protein>
    <recommendedName>
        <fullName evidence="10">Ionotropic glutamate receptor C-terminal domain-containing protein</fullName>
    </recommendedName>
</protein>
<dbReference type="Gene3D" id="1.10.287.70">
    <property type="match status" value="1"/>
</dbReference>